<organism evidence="1 2">
    <name type="scientific">Cichorium intybus</name>
    <name type="common">Chicory</name>
    <dbReference type="NCBI Taxonomy" id="13427"/>
    <lineage>
        <taxon>Eukaryota</taxon>
        <taxon>Viridiplantae</taxon>
        <taxon>Streptophyta</taxon>
        <taxon>Embryophyta</taxon>
        <taxon>Tracheophyta</taxon>
        <taxon>Spermatophyta</taxon>
        <taxon>Magnoliopsida</taxon>
        <taxon>eudicotyledons</taxon>
        <taxon>Gunneridae</taxon>
        <taxon>Pentapetalae</taxon>
        <taxon>asterids</taxon>
        <taxon>campanulids</taxon>
        <taxon>Asterales</taxon>
        <taxon>Asteraceae</taxon>
        <taxon>Cichorioideae</taxon>
        <taxon>Cichorieae</taxon>
        <taxon>Cichoriinae</taxon>
        <taxon>Cichorium</taxon>
    </lineage>
</organism>
<sequence length="81" mass="9004">MVPPQSDPGTTTFNRFPSSSSSTKLLSISISRSRTKSRSKSRTKSRTKPSLLLAIGLKSRTNFQVEWFISISLNAQKDPMT</sequence>
<accession>A0ACB9FD92</accession>
<proteinExistence type="predicted"/>
<protein>
    <submittedName>
        <fullName evidence="1">Uncharacterized protein</fullName>
    </submittedName>
</protein>
<evidence type="ECO:0000313" key="2">
    <source>
        <dbReference type="Proteomes" id="UP001055811"/>
    </source>
</evidence>
<reference evidence="1 2" key="2">
    <citation type="journal article" date="2022" name="Mol. Ecol. Resour.">
        <title>The genomes of chicory, endive, great burdock and yacon provide insights into Asteraceae paleo-polyploidization history and plant inulin production.</title>
        <authorList>
            <person name="Fan W."/>
            <person name="Wang S."/>
            <person name="Wang H."/>
            <person name="Wang A."/>
            <person name="Jiang F."/>
            <person name="Liu H."/>
            <person name="Zhao H."/>
            <person name="Xu D."/>
            <person name="Zhang Y."/>
        </authorList>
    </citation>
    <scope>NUCLEOTIDE SEQUENCE [LARGE SCALE GENOMIC DNA]</scope>
    <source>
        <strain evidence="2">cv. Punajuju</strain>
        <tissue evidence="1">Leaves</tissue>
    </source>
</reference>
<name>A0ACB9FD92_CICIN</name>
<reference evidence="2" key="1">
    <citation type="journal article" date="2022" name="Mol. Ecol. Resour.">
        <title>The genomes of chicory, endive, great burdock and yacon provide insights into Asteraceae palaeo-polyploidization history and plant inulin production.</title>
        <authorList>
            <person name="Fan W."/>
            <person name="Wang S."/>
            <person name="Wang H."/>
            <person name="Wang A."/>
            <person name="Jiang F."/>
            <person name="Liu H."/>
            <person name="Zhao H."/>
            <person name="Xu D."/>
            <person name="Zhang Y."/>
        </authorList>
    </citation>
    <scope>NUCLEOTIDE SEQUENCE [LARGE SCALE GENOMIC DNA]</scope>
    <source>
        <strain evidence="2">cv. Punajuju</strain>
    </source>
</reference>
<comment type="caution">
    <text evidence="1">The sequence shown here is derived from an EMBL/GenBank/DDBJ whole genome shotgun (WGS) entry which is preliminary data.</text>
</comment>
<keyword evidence="2" id="KW-1185">Reference proteome</keyword>
<dbReference type="EMBL" id="CM042011">
    <property type="protein sequence ID" value="KAI3768753.1"/>
    <property type="molecule type" value="Genomic_DNA"/>
</dbReference>
<evidence type="ECO:0000313" key="1">
    <source>
        <dbReference type="EMBL" id="KAI3768753.1"/>
    </source>
</evidence>
<dbReference type="Proteomes" id="UP001055811">
    <property type="component" value="Linkage Group LG03"/>
</dbReference>
<gene>
    <name evidence="1" type="ORF">L2E82_19584</name>
</gene>